<dbReference type="Proteomes" id="UP000663827">
    <property type="component" value="Unassembled WGS sequence"/>
</dbReference>
<sequence>MGSERYPYKGVLHTLANRAFADGTNAWTEGDLTAYTLSTAGSQGFLQLLPVYLDHILYPRITDADFVTEVHHIDSKAEDAGVVYSEMQARQNTACDLMFNKMLTLFNPPGSAYRSETGGLMEALRVLKVEQIREYHKSYYVPHNICLLVSGKMKTSELLHVLQTKVEPRIVEHGQTKPSTWKRPFIETPSAQKPDLKDVTKVTIDFPEQDESTGQVMISFQGPGPRQFAELKAMDLLGLYLTDSPVSPLMEEFVEVANPLCTNIFYSWQDRATFTSRDIYFRSVPKEQLDTLHEKVIAKLKQIVANGVDMDRMRLVIKRDKIQFKGVLESNGGNVFSIGLITDFLYGKEDGSEIAPFLAKMKHYEELEKWTAKQWEDFMTKYWIEGSPVVVCARPSADLQDKLETGEKARIKEQRKTLGPEGLAKLEEKLNKAKAEHDRPIPQHMLTSFPTPDVQSISWIPVQSARNDPFAAKAGKTGI</sequence>
<accession>A0A8H3E344</accession>
<feature type="domain" description="Peptidase M16 C-terminal" evidence="1">
    <location>
        <begin position="129"/>
        <end position="313"/>
    </location>
</feature>
<dbReference type="AlphaFoldDB" id="A0A8H3E344"/>
<dbReference type="FunFam" id="3.30.830.10:FF:000031">
    <property type="entry name" value="Putative zinc metalloprotease"/>
    <property type="match status" value="1"/>
</dbReference>
<gene>
    <name evidence="2" type="ORF">RDB_LOCUS94253</name>
</gene>
<organism evidence="2 3">
    <name type="scientific">Rhizoctonia solani</name>
    <dbReference type="NCBI Taxonomy" id="456999"/>
    <lineage>
        <taxon>Eukaryota</taxon>
        <taxon>Fungi</taxon>
        <taxon>Dikarya</taxon>
        <taxon>Basidiomycota</taxon>
        <taxon>Agaricomycotina</taxon>
        <taxon>Agaricomycetes</taxon>
        <taxon>Cantharellales</taxon>
        <taxon>Ceratobasidiaceae</taxon>
        <taxon>Rhizoctonia</taxon>
    </lineage>
</organism>
<reference evidence="2" key="1">
    <citation type="submission" date="2021-01" db="EMBL/GenBank/DDBJ databases">
        <authorList>
            <person name="Kaushik A."/>
        </authorList>
    </citation>
    <scope>NUCLEOTIDE SEQUENCE</scope>
    <source>
        <strain evidence="2">AG5</strain>
    </source>
</reference>
<dbReference type="PANTHER" id="PTHR43016">
    <property type="entry name" value="PRESEQUENCE PROTEASE"/>
    <property type="match status" value="1"/>
</dbReference>
<evidence type="ECO:0000259" key="1">
    <source>
        <dbReference type="Pfam" id="PF05193"/>
    </source>
</evidence>
<dbReference type="FunFam" id="3.30.830.10:FF:000015">
    <property type="entry name" value="Putative zinc metalloprotease"/>
    <property type="match status" value="1"/>
</dbReference>
<evidence type="ECO:0000313" key="2">
    <source>
        <dbReference type="EMBL" id="CAE7156277.1"/>
    </source>
</evidence>
<dbReference type="InterPro" id="IPR011249">
    <property type="entry name" value="Metalloenz_LuxS/M16"/>
</dbReference>
<dbReference type="Pfam" id="PF05193">
    <property type="entry name" value="Peptidase_M16_C"/>
    <property type="match status" value="1"/>
</dbReference>
<proteinExistence type="predicted"/>
<protein>
    <recommendedName>
        <fullName evidence="1">Peptidase M16 C-terminal domain-containing protein</fullName>
    </recommendedName>
</protein>
<dbReference type="InterPro" id="IPR007863">
    <property type="entry name" value="Peptidase_M16_C"/>
</dbReference>
<comment type="caution">
    <text evidence="2">The sequence shown here is derived from an EMBL/GenBank/DDBJ whole genome shotgun (WGS) entry which is preliminary data.</text>
</comment>
<name>A0A8H3E344_9AGAM</name>
<dbReference type="Gene3D" id="3.30.830.10">
    <property type="entry name" value="Metalloenzyme, LuxS/M16 peptidase-like"/>
    <property type="match status" value="2"/>
</dbReference>
<dbReference type="SUPFAM" id="SSF63411">
    <property type="entry name" value="LuxS/MPP-like metallohydrolase"/>
    <property type="match status" value="2"/>
</dbReference>
<dbReference type="GO" id="GO:0046872">
    <property type="term" value="F:metal ion binding"/>
    <property type="evidence" value="ECO:0007669"/>
    <property type="project" value="InterPro"/>
</dbReference>
<dbReference type="PANTHER" id="PTHR43016:SF16">
    <property type="entry name" value="METALLOPROTEASE, PUTATIVE (AFU_ORTHOLOGUE AFUA_4G07610)-RELATED"/>
    <property type="match status" value="1"/>
</dbReference>
<evidence type="ECO:0000313" key="3">
    <source>
        <dbReference type="Proteomes" id="UP000663827"/>
    </source>
</evidence>
<dbReference type="EMBL" id="CAJNJQ010001957">
    <property type="protein sequence ID" value="CAE7156277.1"/>
    <property type="molecule type" value="Genomic_DNA"/>
</dbReference>